<organism evidence="2 3">
    <name type="scientific">Angomonas deanei</name>
    <dbReference type="NCBI Taxonomy" id="59799"/>
    <lineage>
        <taxon>Eukaryota</taxon>
        <taxon>Discoba</taxon>
        <taxon>Euglenozoa</taxon>
        <taxon>Kinetoplastea</taxon>
        <taxon>Metakinetoplastina</taxon>
        <taxon>Trypanosomatida</taxon>
        <taxon>Trypanosomatidae</taxon>
        <taxon>Strigomonadinae</taxon>
        <taxon>Angomonas</taxon>
    </lineage>
</organism>
<dbReference type="VEuPathDB" id="TriTrypDB:ADEAN_000894200"/>
<name>A0A7G2CNP1_9TRYP</name>
<feature type="compositionally biased region" description="Acidic residues" evidence="1">
    <location>
        <begin position="167"/>
        <end position="182"/>
    </location>
</feature>
<dbReference type="EMBL" id="LR877165">
    <property type="protein sequence ID" value="CAD2221410.1"/>
    <property type="molecule type" value="Genomic_DNA"/>
</dbReference>
<feature type="region of interest" description="Disordered" evidence="1">
    <location>
        <begin position="66"/>
        <end position="91"/>
    </location>
</feature>
<gene>
    <name evidence="2" type="ORF">ADEAN_000894200</name>
</gene>
<protein>
    <submittedName>
        <fullName evidence="2">Uncharacterized protein</fullName>
    </submittedName>
</protein>
<proteinExistence type="predicted"/>
<reference evidence="2 3" key="1">
    <citation type="submission" date="2020-08" db="EMBL/GenBank/DDBJ databases">
        <authorList>
            <person name="Newling K."/>
            <person name="Davey J."/>
            <person name="Forrester S."/>
        </authorList>
    </citation>
    <scope>NUCLEOTIDE SEQUENCE [LARGE SCALE GENOMIC DNA]</scope>
    <source>
        <strain evidence="3">Crithidia deanei Carvalho (ATCC PRA-265)</strain>
    </source>
</reference>
<feature type="region of interest" description="Disordered" evidence="1">
    <location>
        <begin position="162"/>
        <end position="182"/>
    </location>
</feature>
<evidence type="ECO:0000256" key="1">
    <source>
        <dbReference type="SAM" id="MobiDB-lite"/>
    </source>
</evidence>
<sequence length="182" mass="20795">MARHGSKFVNKHARNTQEQVSMYGVIDDDGIEKEDLTQYYGDMAKRQEAKVLDGVRAVRSYRGTVEDGQDVGKPRRVTTNKTHTGKATGYGGINFKREVAMRKGEEWGDLEIRRRGQNKSRGMPNQSNQQAYAPQPPMMMMVDAPMIPQVYNQEDVRTYSNLSDAYADGEYEEEDEEANEFR</sequence>
<dbReference type="AlphaFoldDB" id="A0A7G2CNP1"/>
<feature type="compositionally biased region" description="Polar residues" evidence="1">
    <location>
        <begin position="119"/>
        <end position="128"/>
    </location>
</feature>
<feature type="region of interest" description="Disordered" evidence="1">
    <location>
        <begin position="115"/>
        <end position="134"/>
    </location>
</feature>
<accession>A0A7G2CNP1</accession>
<keyword evidence="3" id="KW-1185">Reference proteome</keyword>
<evidence type="ECO:0000313" key="2">
    <source>
        <dbReference type="EMBL" id="CAD2221410.1"/>
    </source>
</evidence>
<dbReference type="Proteomes" id="UP000515908">
    <property type="component" value="Chromosome 21"/>
</dbReference>
<evidence type="ECO:0000313" key="3">
    <source>
        <dbReference type="Proteomes" id="UP000515908"/>
    </source>
</evidence>